<evidence type="ECO:0000313" key="3">
    <source>
        <dbReference type="Proteomes" id="UP000759131"/>
    </source>
</evidence>
<dbReference type="Proteomes" id="UP000759131">
    <property type="component" value="Unassembled WGS sequence"/>
</dbReference>
<sequence length="109" mass="12254">MIRPQTPRLVPASGPQPVPHSRTHQLQRPINVDITQSPTYQMLQEEEEPHRKYDSVHNGIYSVVRPTGQPSGQSPKHSHSPIGLHSPAYPTQTPYFRSLMNSLLPNPGF</sequence>
<name>A0A7R9PYU2_9ACAR</name>
<protein>
    <submittedName>
        <fullName evidence="2">Uncharacterized protein</fullName>
    </submittedName>
</protein>
<dbReference type="EMBL" id="OC858053">
    <property type="protein sequence ID" value="CAD7625974.1"/>
    <property type="molecule type" value="Genomic_DNA"/>
</dbReference>
<keyword evidence="3" id="KW-1185">Reference proteome</keyword>
<gene>
    <name evidence="2" type="ORF">OSB1V03_LOCUS6407</name>
</gene>
<proteinExistence type="predicted"/>
<evidence type="ECO:0000313" key="2">
    <source>
        <dbReference type="EMBL" id="CAD7625974.1"/>
    </source>
</evidence>
<evidence type="ECO:0000256" key="1">
    <source>
        <dbReference type="SAM" id="MobiDB-lite"/>
    </source>
</evidence>
<dbReference type="EMBL" id="CAJPIZ010003478">
    <property type="protein sequence ID" value="CAG2106404.1"/>
    <property type="molecule type" value="Genomic_DNA"/>
</dbReference>
<organism evidence="2">
    <name type="scientific">Medioppia subpectinata</name>
    <dbReference type="NCBI Taxonomy" id="1979941"/>
    <lineage>
        <taxon>Eukaryota</taxon>
        <taxon>Metazoa</taxon>
        <taxon>Ecdysozoa</taxon>
        <taxon>Arthropoda</taxon>
        <taxon>Chelicerata</taxon>
        <taxon>Arachnida</taxon>
        <taxon>Acari</taxon>
        <taxon>Acariformes</taxon>
        <taxon>Sarcoptiformes</taxon>
        <taxon>Oribatida</taxon>
        <taxon>Brachypylina</taxon>
        <taxon>Oppioidea</taxon>
        <taxon>Oppiidae</taxon>
        <taxon>Medioppia</taxon>
    </lineage>
</organism>
<feature type="region of interest" description="Disordered" evidence="1">
    <location>
        <begin position="1"/>
        <end position="25"/>
    </location>
</feature>
<reference evidence="2" key="1">
    <citation type="submission" date="2020-11" db="EMBL/GenBank/DDBJ databases">
        <authorList>
            <person name="Tran Van P."/>
        </authorList>
    </citation>
    <scope>NUCLEOTIDE SEQUENCE</scope>
</reference>
<dbReference type="AlphaFoldDB" id="A0A7R9PYU2"/>
<accession>A0A7R9PYU2</accession>
<feature type="region of interest" description="Disordered" evidence="1">
    <location>
        <begin position="62"/>
        <end position="89"/>
    </location>
</feature>